<proteinExistence type="predicted"/>
<name>A0A2F0PM21_SERMA</name>
<comment type="caution">
    <text evidence="2">The sequence shown here is derived from an EMBL/GenBank/DDBJ whole genome shotgun (WGS) entry which is preliminary data.</text>
</comment>
<organism evidence="2 3">
    <name type="scientific">Serratia marcescens</name>
    <dbReference type="NCBI Taxonomy" id="615"/>
    <lineage>
        <taxon>Bacteria</taxon>
        <taxon>Pseudomonadati</taxon>
        <taxon>Pseudomonadota</taxon>
        <taxon>Gammaproteobacteria</taxon>
        <taxon>Enterobacterales</taxon>
        <taxon>Yersiniaceae</taxon>
        <taxon>Serratia</taxon>
    </lineage>
</organism>
<feature type="transmembrane region" description="Helical" evidence="1">
    <location>
        <begin position="20"/>
        <end position="36"/>
    </location>
</feature>
<feature type="transmembrane region" description="Helical" evidence="1">
    <location>
        <begin position="165"/>
        <end position="184"/>
    </location>
</feature>
<evidence type="ECO:0000313" key="2">
    <source>
        <dbReference type="EMBL" id="OCO85148.1"/>
    </source>
</evidence>
<gene>
    <name evidence="2" type="ORF">AN695_0201285</name>
</gene>
<protein>
    <submittedName>
        <fullName evidence="2">Uncharacterized protein</fullName>
    </submittedName>
</protein>
<sequence length="207" mass="23986">MQELLKIGNWILSTFQSGTLNVMALGAIFLIFRWLFRDISSIKLFGLMSDRYRKRLVAEKKNGIAEKEYAKIVDFEIKRTSIKKIIGISNSHIQNEMIKIIMNSHELLGPKYFSKFNFFMSLKSGKVFVDEGKIKRRYKDAFWMMLFSFSFLIASFVNLRSDPLFGFALFVLWGVFLLISIAAFPPSCGLRKKAQEHIDAYYSDSGR</sequence>
<dbReference type="RefSeq" id="WP_055317344.1">
    <property type="nucleotide sequence ID" value="NZ_CADDTT010000003.1"/>
</dbReference>
<reference evidence="3" key="1">
    <citation type="submission" date="2016-04" db="EMBL/GenBank/DDBJ databases">
        <authorList>
            <person name="Osei Sekyere J."/>
            <person name="Sivertsen A."/>
            <person name="Pedersen A.T."/>
            <person name="Sundsfjord A."/>
        </authorList>
    </citation>
    <scope>NUCLEOTIDE SEQUENCE [LARGE SCALE GENOMIC DNA]</scope>
    <source>
        <strain evidence="3">945174350</strain>
    </source>
</reference>
<dbReference type="Proteomes" id="UP000050489">
    <property type="component" value="Unassembled WGS sequence"/>
</dbReference>
<dbReference type="EMBL" id="LJEX02000092">
    <property type="protein sequence ID" value="OCO85148.1"/>
    <property type="molecule type" value="Genomic_DNA"/>
</dbReference>
<dbReference type="AlphaFoldDB" id="A0A2F0PM21"/>
<accession>A0A2F0PM21</accession>
<feature type="transmembrane region" description="Helical" evidence="1">
    <location>
        <begin position="141"/>
        <end position="159"/>
    </location>
</feature>
<evidence type="ECO:0000256" key="1">
    <source>
        <dbReference type="SAM" id="Phobius"/>
    </source>
</evidence>
<keyword evidence="1" id="KW-0812">Transmembrane</keyword>
<keyword evidence="1" id="KW-0472">Membrane</keyword>
<keyword evidence="1" id="KW-1133">Transmembrane helix</keyword>
<evidence type="ECO:0000313" key="3">
    <source>
        <dbReference type="Proteomes" id="UP000050489"/>
    </source>
</evidence>